<sequence length="189" mass="21913">MWEELIRYDKELFLFLNNLGNPSWDGFWMFVTNKFSSIPIYILLILLTHRYFGAKKTLWVILSAIVLVVAVNGLADFFKYGVQRLRPCYDPEVNLLMRLVKDTCGGKFGYFSAHAANSFAIAFFFTAVLRRKLRYIGFLLMAWAFLMAYSRIYIGVHFPLDVLTGGLLGLFLSWIASKLYIFAQQKFPQ</sequence>
<proteinExistence type="predicted"/>
<dbReference type="EMBL" id="JBHFPV010000001">
    <property type="protein sequence ID" value="MFH6601942.1"/>
    <property type="molecule type" value="Genomic_DNA"/>
</dbReference>
<reference evidence="1" key="1">
    <citation type="submission" date="2024-09" db="EMBL/GenBank/DDBJ databases">
        <authorList>
            <person name="Liu J."/>
        </authorList>
    </citation>
    <scope>NUCLEOTIDE SEQUENCE</scope>
    <source>
        <strain evidence="1">NBU2967</strain>
    </source>
</reference>
<protein>
    <submittedName>
        <fullName evidence="1">Phosphatase PAP2 family protein</fullName>
    </submittedName>
</protein>
<evidence type="ECO:0000313" key="2">
    <source>
        <dbReference type="Proteomes" id="UP001595191"/>
    </source>
</evidence>
<accession>A0ACC7LEZ3</accession>
<gene>
    <name evidence="1" type="ORF">ACEZ3G_00525</name>
</gene>
<name>A0ACC7LEZ3_9FLAO</name>
<evidence type="ECO:0000313" key="1">
    <source>
        <dbReference type="EMBL" id="MFH6601942.1"/>
    </source>
</evidence>
<keyword evidence="2" id="KW-1185">Reference proteome</keyword>
<organism evidence="1 2">
    <name type="scientific">Meishania litoralis</name>
    <dbReference type="NCBI Taxonomy" id="3434685"/>
    <lineage>
        <taxon>Bacteria</taxon>
        <taxon>Pseudomonadati</taxon>
        <taxon>Bacteroidota</taxon>
        <taxon>Flavobacteriia</taxon>
        <taxon>Flavobacteriales</taxon>
        <taxon>Flavobacteriaceae</taxon>
        <taxon>Meishania</taxon>
    </lineage>
</organism>
<comment type="caution">
    <text evidence="1">The sequence shown here is derived from an EMBL/GenBank/DDBJ whole genome shotgun (WGS) entry which is preliminary data.</text>
</comment>
<dbReference type="Proteomes" id="UP001595191">
    <property type="component" value="Unassembled WGS sequence"/>
</dbReference>